<dbReference type="Proteomes" id="UP001152484">
    <property type="component" value="Unassembled WGS sequence"/>
</dbReference>
<evidence type="ECO:0000313" key="2">
    <source>
        <dbReference type="Proteomes" id="UP001152484"/>
    </source>
</evidence>
<name>A0A9P1E1P9_CUSEU</name>
<dbReference type="PANTHER" id="PTHR31973:SF113">
    <property type="entry name" value="PROTEIN FAR1-RELATED SEQUENCE 5-LIKE"/>
    <property type="match status" value="1"/>
</dbReference>
<sequence>MSFRRCSFAFHCRRLGAEWVGWKFKAAYMASTVKEYEEYMALLDSEDTRIRPWLEKIGSHKWAKCVCGPRMYDIMTSNCAESMNNVDVSAREYSVAKLIDSLRVRMQQWFTERKEKAEKTTSFLTKNVKSYWFHFKVKLGNSGACTCGEFQLSHFVCIDAVAVIGFRPHLSCYDFISPYYTRHYWYSTWSAVMHPIIDPSSWVVPSNVLSIRCKPPLCEKMPVGRPRKSRIPSIGEHRGTKRKKCSRCHVVGHNKKTCRNVIPLPTSL</sequence>
<dbReference type="EMBL" id="CAMAPE010000008">
    <property type="protein sequence ID" value="CAH9072323.1"/>
    <property type="molecule type" value="Genomic_DNA"/>
</dbReference>
<accession>A0A9P1E1P9</accession>
<comment type="caution">
    <text evidence="1">The sequence shown here is derived from an EMBL/GenBank/DDBJ whole genome shotgun (WGS) entry which is preliminary data.</text>
</comment>
<keyword evidence="2" id="KW-1185">Reference proteome</keyword>
<reference evidence="1" key="1">
    <citation type="submission" date="2022-07" db="EMBL/GenBank/DDBJ databases">
        <authorList>
            <person name="Macas J."/>
            <person name="Novak P."/>
            <person name="Neumann P."/>
        </authorList>
    </citation>
    <scope>NUCLEOTIDE SEQUENCE</scope>
</reference>
<dbReference type="OrthoDB" id="1321613at2759"/>
<protein>
    <recommendedName>
        <fullName evidence="3">SWIM-type domain-containing protein</fullName>
    </recommendedName>
</protein>
<evidence type="ECO:0000313" key="1">
    <source>
        <dbReference type="EMBL" id="CAH9072323.1"/>
    </source>
</evidence>
<gene>
    <name evidence="1" type="ORF">CEURO_LOCUS4302</name>
</gene>
<organism evidence="1 2">
    <name type="scientific">Cuscuta europaea</name>
    <name type="common">European dodder</name>
    <dbReference type="NCBI Taxonomy" id="41803"/>
    <lineage>
        <taxon>Eukaryota</taxon>
        <taxon>Viridiplantae</taxon>
        <taxon>Streptophyta</taxon>
        <taxon>Embryophyta</taxon>
        <taxon>Tracheophyta</taxon>
        <taxon>Spermatophyta</taxon>
        <taxon>Magnoliopsida</taxon>
        <taxon>eudicotyledons</taxon>
        <taxon>Gunneridae</taxon>
        <taxon>Pentapetalae</taxon>
        <taxon>asterids</taxon>
        <taxon>lamiids</taxon>
        <taxon>Solanales</taxon>
        <taxon>Convolvulaceae</taxon>
        <taxon>Cuscuteae</taxon>
        <taxon>Cuscuta</taxon>
        <taxon>Cuscuta subgen. Cuscuta</taxon>
    </lineage>
</organism>
<evidence type="ECO:0008006" key="3">
    <source>
        <dbReference type="Google" id="ProtNLM"/>
    </source>
</evidence>
<dbReference type="AlphaFoldDB" id="A0A9P1E1P9"/>
<dbReference type="PANTHER" id="PTHR31973">
    <property type="entry name" value="POLYPROTEIN, PUTATIVE-RELATED"/>
    <property type="match status" value="1"/>
</dbReference>
<proteinExistence type="predicted"/>